<dbReference type="GeneID" id="11473078"/>
<evidence type="ECO:0000313" key="4">
    <source>
        <dbReference type="Proteomes" id="UP000006790"/>
    </source>
</evidence>
<dbReference type="STRING" id="931890.G8JNQ9"/>
<dbReference type="FunCoup" id="G8JNQ9">
    <property type="interactions" value="52"/>
</dbReference>
<dbReference type="InParanoid" id="G8JNQ9"/>
<dbReference type="KEGG" id="erc:Ecym_2394"/>
<feature type="region of interest" description="Disordered" evidence="1">
    <location>
        <begin position="42"/>
        <end position="102"/>
    </location>
</feature>
<dbReference type="Gene3D" id="3.40.30.10">
    <property type="entry name" value="Glutaredoxin"/>
    <property type="match status" value="1"/>
</dbReference>
<dbReference type="SUPFAM" id="SSF52833">
    <property type="entry name" value="Thioredoxin-like"/>
    <property type="match status" value="1"/>
</dbReference>
<dbReference type="RefSeq" id="XP_003644944.1">
    <property type="nucleotide sequence ID" value="XM_003644896.1"/>
</dbReference>
<keyword evidence="2" id="KW-1133">Transmembrane helix</keyword>
<feature type="transmembrane region" description="Helical" evidence="2">
    <location>
        <begin position="12"/>
        <end position="33"/>
    </location>
</feature>
<name>G8JNQ9_ERECY</name>
<feature type="compositionally biased region" description="Basic and acidic residues" evidence="1">
    <location>
        <begin position="60"/>
        <end position="77"/>
    </location>
</feature>
<dbReference type="InterPro" id="IPR036249">
    <property type="entry name" value="Thioredoxin-like_sf"/>
</dbReference>
<protein>
    <submittedName>
        <fullName evidence="3">Uncharacterized protein</fullName>
    </submittedName>
</protein>
<keyword evidence="2" id="KW-0812">Transmembrane</keyword>
<dbReference type="OrthoDB" id="4035655at2759"/>
<dbReference type="eggNOG" id="KOG1752">
    <property type="taxonomic scope" value="Eukaryota"/>
</dbReference>
<dbReference type="AlphaFoldDB" id="G8JNQ9"/>
<gene>
    <name evidence="3" type="ordered locus">Ecym_2394</name>
</gene>
<accession>G8JNQ9</accession>
<sequence length="281" mass="30882">MKSAAAQPKTSTRTVSLTAVLVTIVVFVFYSAYDAGVRQNGLIGSSSKYREPEGLIGSESSERVDRETEIGYDKKGGSDMSKSVHSMRTTLTPTSPNLRSGQRSLTTTSILSNVGGELYAPKPTVHTQLVGNNMVLTGPRSGGMKNEFMPAIAFQEILNTSPVVVFAKGMNRDSEYLKNLLHAEYEVTPEIAIVDLMKHDQGDELQKYIMLNKLNTYNTHYDASDDIPDVPYLFINGVSVINVSLEKDIKLQHTSGLLIEKLRSFAGEKVKFKRLSPPSNS</sequence>
<dbReference type="Proteomes" id="UP000006790">
    <property type="component" value="Chromosome 2"/>
</dbReference>
<evidence type="ECO:0000256" key="2">
    <source>
        <dbReference type="SAM" id="Phobius"/>
    </source>
</evidence>
<keyword evidence="4" id="KW-1185">Reference proteome</keyword>
<feature type="compositionally biased region" description="Polar residues" evidence="1">
    <location>
        <begin position="80"/>
        <end position="102"/>
    </location>
</feature>
<evidence type="ECO:0000256" key="1">
    <source>
        <dbReference type="SAM" id="MobiDB-lite"/>
    </source>
</evidence>
<evidence type="ECO:0000313" key="3">
    <source>
        <dbReference type="EMBL" id="AET38127.1"/>
    </source>
</evidence>
<dbReference type="HOGENOM" id="CLU_066481_0_0_1"/>
<keyword evidence="2" id="KW-0472">Membrane</keyword>
<dbReference type="OMA" id="NTYNTHY"/>
<dbReference type="EMBL" id="CP002498">
    <property type="protein sequence ID" value="AET38127.1"/>
    <property type="molecule type" value="Genomic_DNA"/>
</dbReference>
<organism evidence="3 4">
    <name type="scientific">Eremothecium cymbalariae (strain CBS 270.75 / DBVPG 7215 / KCTC 17166 / NRRL Y-17582)</name>
    <name type="common">Yeast</name>
    <dbReference type="NCBI Taxonomy" id="931890"/>
    <lineage>
        <taxon>Eukaryota</taxon>
        <taxon>Fungi</taxon>
        <taxon>Dikarya</taxon>
        <taxon>Ascomycota</taxon>
        <taxon>Saccharomycotina</taxon>
        <taxon>Saccharomycetes</taxon>
        <taxon>Saccharomycetales</taxon>
        <taxon>Saccharomycetaceae</taxon>
        <taxon>Eremothecium</taxon>
    </lineage>
</organism>
<reference evidence="4" key="1">
    <citation type="journal article" date="2012" name="G3 (Bethesda)">
        <title>Pichia sorbitophila, an interspecies yeast hybrid reveals early steps of genome resolution following polyploidization.</title>
        <authorList>
            <person name="Leh Louis V."/>
            <person name="Despons L."/>
            <person name="Friedrich A."/>
            <person name="Martin T."/>
            <person name="Durrens P."/>
            <person name="Casaregola S."/>
            <person name="Neuveglise C."/>
            <person name="Fairhead C."/>
            <person name="Marck C."/>
            <person name="Cruz J.A."/>
            <person name="Straub M.L."/>
            <person name="Kugler V."/>
            <person name="Sacerdot C."/>
            <person name="Uzunov Z."/>
            <person name="Thierry A."/>
            <person name="Weiss S."/>
            <person name="Bleykasten C."/>
            <person name="De Montigny J."/>
            <person name="Jacques N."/>
            <person name="Jung P."/>
            <person name="Lemaire M."/>
            <person name="Mallet S."/>
            <person name="Morel G."/>
            <person name="Richard G.F."/>
            <person name="Sarkar A."/>
            <person name="Savel G."/>
            <person name="Schacherer J."/>
            <person name="Seret M.L."/>
            <person name="Talla E."/>
            <person name="Samson G."/>
            <person name="Jubin C."/>
            <person name="Poulain J."/>
            <person name="Vacherie B."/>
            <person name="Barbe V."/>
            <person name="Pelletier E."/>
            <person name="Sherman D.J."/>
            <person name="Westhof E."/>
            <person name="Weissenbach J."/>
            <person name="Baret P.V."/>
            <person name="Wincker P."/>
            <person name="Gaillardin C."/>
            <person name="Dujon B."/>
            <person name="Souciet J.L."/>
        </authorList>
    </citation>
    <scope>NUCLEOTIDE SEQUENCE [LARGE SCALE GENOMIC DNA]</scope>
    <source>
        <strain evidence="4">CBS 270.75 / DBVPG 7215 / KCTC 17166 / NRRL Y-17582</strain>
    </source>
</reference>
<proteinExistence type="predicted"/>
<dbReference type="PROSITE" id="PS51354">
    <property type="entry name" value="GLUTAREDOXIN_2"/>
    <property type="match status" value="1"/>
</dbReference>